<dbReference type="PANTHER" id="PTHR24221:SF654">
    <property type="entry name" value="ATP-BINDING CASSETTE SUB-FAMILY B MEMBER 6"/>
    <property type="match status" value="1"/>
</dbReference>
<proteinExistence type="predicted"/>
<dbReference type="RefSeq" id="WP_101923654.1">
    <property type="nucleotide sequence ID" value="NZ_CALTZF010000002.1"/>
</dbReference>
<dbReference type="GO" id="GO:0005886">
    <property type="term" value="C:plasma membrane"/>
    <property type="evidence" value="ECO:0007669"/>
    <property type="project" value="UniProtKB-SubCell"/>
</dbReference>
<dbReference type="Pfam" id="PF00005">
    <property type="entry name" value="ABC_tran"/>
    <property type="match status" value="1"/>
</dbReference>
<gene>
    <name evidence="7" type="ORF">QP858_09315</name>
</gene>
<feature type="domain" description="ABC transporter" evidence="6">
    <location>
        <begin position="351"/>
        <end position="446"/>
    </location>
</feature>
<evidence type="ECO:0000256" key="3">
    <source>
        <dbReference type="ARBA" id="ARBA00022989"/>
    </source>
</evidence>
<sequence>METYKNTPHWLWAFRFGLRSTPLSAVASILFLIVAALIPAATVVLIKLLSSAMGSEQRAVRLIILVAVVFGAGNAWQQVSNAISRVNAMRINLSSASLFQDRLSQASAREFNDEGFMKELRAARQCVAEGHVSSQFQATVNIACATLTAFTLSLSLWEISTAAALISLLAPIPTTLAYAWYGKQESHLWPQATEEIRRSTYLQDQISYQRTAVEISTLRATNVFAELAAHHRCAHMAIRQRLEWLSIASDSLAGLVTTGLFAIALLTLYRDSGNNIGALFAGTAGVMAGISAMMGIGYQIGELVTSLPANKHLRSFADRPTEQSSPLDVRNAEALIASDVTVNYGTLRAVDHVSLEAPSGKLTAIVGENGSGKTSLLKALMNTQRDASGGVLIGDRTINVGEDEHISFYVSAVLQDYGRYEISVRRFLMLGSRQRAADSQLWDALEFASIAPIFRDSPNGLDTPWEASGAESSCRGVNGSGLPSPARWSWTNTCGS</sequence>
<dbReference type="Proteomes" id="UP001225576">
    <property type="component" value="Unassembled WGS sequence"/>
</dbReference>
<protein>
    <submittedName>
        <fullName evidence="7">ABC transporter ATP-binding protein</fullName>
    </submittedName>
</protein>
<evidence type="ECO:0000256" key="5">
    <source>
        <dbReference type="SAM" id="Phobius"/>
    </source>
</evidence>
<keyword evidence="7" id="KW-0067">ATP-binding</keyword>
<keyword evidence="7" id="KW-0547">Nucleotide-binding</keyword>
<reference evidence="7" key="1">
    <citation type="submission" date="2023-05" db="EMBL/GenBank/DDBJ databases">
        <title>Genomic Catalog of Human Bladder Bacteria.</title>
        <authorList>
            <person name="Du J."/>
        </authorList>
    </citation>
    <scope>NUCLEOTIDE SEQUENCE</scope>
    <source>
        <strain evidence="7">UMB1304A</strain>
    </source>
</reference>
<dbReference type="GO" id="GO:0034040">
    <property type="term" value="F:ATPase-coupled lipid transmembrane transporter activity"/>
    <property type="evidence" value="ECO:0007669"/>
    <property type="project" value="TreeGrafter"/>
</dbReference>
<dbReference type="InterPro" id="IPR036640">
    <property type="entry name" value="ABC1_TM_sf"/>
</dbReference>
<feature type="transmembrane region" description="Helical" evidence="5">
    <location>
        <begin position="275"/>
        <end position="298"/>
    </location>
</feature>
<dbReference type="GO" id="GO:0005524">
    <property type="term" value="F:ATP binding"/>
    <property type="evidence" value="ECO:0007669"/>
    <property type="project" value="UniProtKB-KW"/>
</dbReference>
<evidence type="ECO:0000256" key="2">
    <source>
        <dbReference type="ARBA" id="ARBA00022692"/>
    </source>
</evidence>
<dbReference type="Gene3D" id="1.20.1560.10">
    <property type="entry name" value="ABC transporter type 1, transmembrane domain"/>
    <property type="match status" value="1"/>
</dbReference>
<dbReference type="SUPFAM" id="SSF52540">
    <property type="entry name" value="P-loop containing nucleoside triphosphate hydrolases"/>
    <property type="match status" value="1"/>
</dbReference>
<keyword evidence="3 5" id="KW-1133">Transmembrane helix</keyword>
<feature type="transmembrane region" description="Helical" evidence="5">
    <location>
        <begin position="159"/>
        <end position="181"/>
    </location>
</feature>
<accession>A0AAW6ZLG3</accession>
<evidence type="ECO:0000313" key="7">
    <source>
        <dbReference type="EMBL" id="MDK8602654.1"/>
    </source>
</evidence>
<dbReference type="InterPro" id="IPR003439">
    <property type="entry name" value="ABC_transporter-like_ATP-bd"/>
</dbReference>
<feature type="transmembrane region" description="Helical" evidence="5">
    <location>
        <begin position="25"/>
        <end position="46"/>
    </location>
</feature>
<dbReference type="Gene3D" id="3.40.50.300">
    <property type="entry name" value="P-loop containing nucleotide triphosphate hydrolases"/>
    <property type="match status" value="1"/>
</dbReference>
<comment type="caution">
    <text evidence="7">The sequence shown here is derived from an EMBL/GenBank/DDBJ whole genome shotgun (WGS) entry which is preliminary data.</text>
</comment>
<evidence type="ECO:0000256" key="4">
    <source>
        <dbReference type="ARBA" id="ARBA00023136"/>
    </source>
</evidence>
<feature type="transmembrane region" description="Helical" evidence="5">
    <location>
        <begin position="244"/>
        <end position="269"/>
    </location>
</feature>
<dbReference type="PANTHER" id="PTHR24221">
    <property type="entry name" value="ATP-BINDING CASSETTE SUB-FAMILY B"/>
    <property type="match status" value="1"/>
</dbReference>
<evidence type="ECO:0000313" key="8">
    <source>
        <dbReference type="Proteomes" id="UP001225576"/>
    </source>
</evidence>
<keyword evidence="2 5" id="KW-0812">Transmembrane</keyword>
<dbReference type="GO" id="GO:0016887">
    <property type="term" value="F:ATP hydrolysis activity"/>
    <property type="evidence" value="ECO:0007669"/>
    <property type="project" value="InterPro"/>
</dbReference>
<evidence type="ECO:0000256" key="1">
    <source>
        <dbReference type="ARBA" id="ARBA00004651"/>
    </source>
</evidence>
<organism evidence="7 8">
    <name type="scientific">Trueperella bernardiae</name>
    <dbReference type="NCBI Taxonomy" id="59561"/>
    <lineage>
        <taxon>Bacteria</taxon>
        <taxon>Bacillati</taxon>
        <taxon>Actinomycetota</taxon>
        <taxon>Actinomycetes</taxon>
        <taxon>Actinomycetales</taxon>
        <taxon>Actinomycetaceae</taxon>
        <taxon>Trueperella</taxon>
    </lineage>
</organism>
<dbReference type="InterPro" id="IPR027417">
    <property type="entry name" value="P-loop_NTPase"/>
</dbReference>
<feature type="transmembrane region" description="Helical" evidence="5">
    <location>
        <begin position="58"/>
        <end position="76"/>
    </location>
</feature>
<evidence type="ECO:0000259" key="6">
    <source>
        <dbReference type="Pfam" id="PF00005"/>
    </source>
</evidence>
<dbReference type="SUPFAM" id="SSF90123">
    <property type="entry name" value="ABC transporter transmembrane region"/>
    <property type="match status" value="1"/>
</dbReference>
<comment type="subcellular location">
    <subcellularLocation>
        <location evidence="1">Cell membrane</location>
        <topology evidence="1">Multi-pass membrane protein</topology>
    </subcellularLocation>
</comment>
<keyword evidence="4 5" id="KW-0472">Membrane</keyword>
<dbReference type="InterPro" id="IPR039421">
    <property type="entry name" value="Type_1_exporter"/>
</dbReference>
<name>A0AAW6ZLG3_9ACTO</name>
<dbReference type="EMBL" id="JASPDQ010000029">
    <property type="protein sequence ID" value="MDK8602654.1"/>
    <property type="molecule type" value="Genomic_DNA"/>
</dbReference>
<dbReference type="AlphaFoldDB" id="A0AAW6ZLG3"/>